<feature type="region of interest" description="Disordered" evidence="1">
    <location>
        <begin position="46"/>
        <end position="69"/>
    </location>
</feature>
<name>A0AAW0V4R6_SCYPA</name>
<evidence type="ECO:0000256" key="1">
    <source>
        <dbReference type="SAM" id="MobiDB-lite"/>
    </source>
</evidence>
<evidence type="ECO:0000313" key="3">
    <source>
        <dbReference type="Proteomes" id="UP001487740"/>
    </source>
</evidence>
<dbReference type="AlphaFoldDB" id="A0AAW0V4R6"/>
<gene>
    <name evidence="2" type="ORF">O3P69_007476</name>
</gene>
<feature type="compositionally biased region" description="Polar residues" evidence="1">
    <location>
        <begin position="106"/>
        <end position="115"/>
    </location>
</feature>
<dbReference type="Proteomes" id="UP001487740">
    <property type="component" value="Unassembled WGS sequence"/>
</dbReference>
<organism evidence="2 3">
    <name type="scientific">Scylla paramamosain</name>
    <name type="common">Mud crab</name>
    <dbReference type="NCBI Taxonomy" id="85552"/>
    <lineage>
        <taxon>Eukaryota</taxon>
        <taxon>Metazoa</taxon>
        <taxon>Ecdysozoa</taxon>
        <taxon>Arthropoda</taxon>
        <taxon>Crustacea</taxon>
        <taxon>Multicrustacea</taxon>
        <taxon>Malacostraca</taxon>
        <taxon>Eumalacostraca</taxon>
        <taxon>Eucarida</taxon>
        <taxon>Decapoda</taxon>
        <taxon>Pleocyemata</taxon>
        <taxon>Brachyura</taxon>
        <taxon>Eubrachyura</taxon>
        <taxon>Portunoidea</taxon>
        <taxon>Portunidae</taxon>
        <taxon>Portuninae</taxon>
        <taxon>Scylla</taxon>
    </lineage>
</organism>
<keyword evidence="3" id="KW-1185">Reference proteome</keyword>
<feature type="region of interest" description="Disordered" evidence="1">
    <location>
        <begin position="106"/>
        <end position="127"/>
    </location>
</feature>
<accession>A0AAW0V4R6</accession>
<protein>
    <submittedName>
        <fullName evidence="2">Uncharacterized protein</fullName>
    </submittedName>
</protein>
<dbReference type="EMBL" id="JARAKH010000002">
    <property type="protein sequence ID" value="KAK8406955.1"/>
    <property type="molecule type" value="Genomic_DNA"/>
</dbReference>
<comment type="caution">
    <text evidence="2">The sequence shown here is derived from an EMBL/GenBank/DDBJ whole genome shotgun (WGS) entry which is preliminary data.</text>
</comment>
<sequence length="127" mass="14023">MAPRRRRPPRAVMDERARVTDHLRDNTHSVNTHTLTLIHPAIHLAPCDTPASPPPLPPRSRVKSPRHMQGVLQPSLARSGLTDQDLCNFFPPFTVCIALTTPSLALSPRHASSNGKLGRGQRECCRS</sequence>
<evidence type="ECO:0000313" key="2">
    <source>
        <dbReference type="EMBL" id="KAK8406955.1"/>
    </source>
</evidence>
<reference evidence="2 3" key="1">
    <citation type="submission" date="2023-03" db="EMBL/GenBank/DDBJ databases">
        <title>High-quality genome of Scylla paramamosain provides insights in environmental adaptation.</title>
        <authorList>
            <person name="Zhang L."/>
        </authorList>
    </citation>
    <scope>NUCLEOTIDE SEQUENCE [LARGE SCALE GENOMIC DNA]</scope>
    <source>
        <strain evidence="2">LZ_2023a</strain>
        <tissue evidence="2">Muscle</tissue>
    </source>
</reference>
<proteinExistence type="predicted"/>